<evidence type="ECO:0000259" key="6">
    <source>
        <dbReference type="PROSITE" id="PS51898"/>
    </source>
</evidence>
<dbReference type="Gene3D" id="1.10.443.10">
    <property type="entry name" value="Intergrase catalytic core"/>
    <property type="match status" value="1"/>
</dbReference>
<dbReference type="InterPro" id="IPR013762">
    <property type="entry name" value="Integrase-like_cat_sf"/>
</dbReference>
<sequence>MDDVPIVVDPDSSRLIPQIRTLIRAQNKAWATEQTYITWILRFIRFHQYKHPSEMGNAEIESYLNWLGNRCHVSPNTQATALNAIMFLFKQFLKREIEDLQFSRARSKTKIPVVFSESEAKKVIRELNGDYKLMSQLMYGCGFRISECIRLRIKDIDFEMNQIYIHDGKGSKDRNTMLPESIEPFLKDQIETVRRLHRQDLEDCLGEVYMPHALARKYPKGATALKWQYLFPSVNRSADPRDGKIKRHHVHQNTVQKAVKRAINATDINKRASCHTFRHSFATRLLERGHDIRTIQQLLGHSSVETTEIYTHVVKRGGLGVISPIDY</sequence>
<comment type="similarity">
    <text evidence="1">Belongs to the 'phage' integrase family.</text>
</comment>
<dbReference type="InterPro" id="IPR050090">
    <property type="entry name" value="Tyrosine_recombinase_XerCD"/>
</dbReference>
<reference evidence="8 9" key="1">
    <citation type="submission" date="2019-11" db="EMBL/GenBank/DDBJ databases">
        <authorList>
            <person name="Holert J."/>
        </authorList>
    </citation>
    <scope>NUCLEOTIDE SEQUENCE [LARGE SCALE GENOMIC DNA]</scope>
    <source>
        <strain evidence="8">BC5_2</strain>
    </source>
</reference>
<dbReference type="GO" id="GO:0006310">
    <property type="term" value="P:DNA recombination"/>
    <property type="evidence" value="ECO:0007669"/>
    <property type="project" value="UniProtKB-KW"/>
</dbReference>
<dbReference type="Gene3D" id="1.10.150.130">
    <property type="match status" value="1"/>
</dbReference>
<dbReference type="EMBL" id="CACSII010000019">
    <property type="protein sequence ID" value="CAA0117880.1"/>
    <property type="molecule type" value="Genomic_DNA"/>
</dbReference>
<protein>
    <submittedName>
        <fullName evidence="8">Tyrosine recombinase XerD</fullName>
    </submittedName>
</protein>
<dbReference type="InterPro" id="IPR004107">
    <property type="entry name" value="Integrase_SAM-like_N"/>
</dbReference>
<dbReference type="AlphaFoldDB" id="A0A5S9QI58"/>
<evidence type="ECO:0000259" key="7">
    <source>
        <dbReference type="PROSITE" id="PS51900"/>
    </source>
</evidence>
<dbReference type="SUPFAM" id="SSF56349">
    <property type="entry name" value="DNA breaking-rejoining enzymes"/>
    <property type="match status" value="1"/>
</dbReference>
<dbReference type="InterPro" id="IPR011946">
    <property type="entry name" value="Integrase_integron-type"/>
</dbReference>
<dbReference type="Proteomes" id="UP000434580">
    <property type="component" value="Unassembled WGS sequence"/>
</dbReference>
<evidence type="ECO:0000256" key="4">
    <source>
        <dbReference type="ARBA" id="ARBA00023172"/>
    </source>
</evidence>
<dbReference type="Pfam" id="PF00589">
    <property type="entry name" value="Phage_integrase"/>
    <property type="match status" value="1"/>
</dbReference>
<feature type="domain" description="Core-binding (CB)" evidence="7">
    <location>
        <begin position="13"/>
        <end position="93"/>
    </location>
</feature>
<dbReference type="InterPro" id="IPR011010">
    <property type="entry name" value="DNA_brk_join_enz"/>
</dbReference>
<dbReference type="InterPro" id="IPR010998">
    <property type="entry name" value="Integrase_recombinase_N"/>
</dbReference>
<evidence type="ECO:0000256" key="5">
    <source>
        <dbReference type="PROSITE-ProRule" id="PRU01248"/>
    </source>
</evidence>
<organism evidence="8 9">
    <name type="scientific">BD1-7 clade bacterium</name>
    <dbReference type="NCBI Taxonomy" id="2029982"/>
    <lineage>
        <taxon>Bacteria</taxon>
        <taxon>Pseudomonadati</taxon>
        <taxon>Pseudomonadota</taxon>
        <taxon>Gammaproteobacteria</taxon>
        <taxon>Cellvibrionales</taxon>
        <taxon>Spongiibacteraceae</taxon>
        <taxon>BD1-7 clade</taxon>
    </lineage>
</organism>
<keyword evidence="4" id="KW-0233">DNA recombination</keyword>
<evidence type="ECO:0000256" key="3">
    <source>
        <dbReference type="ARBA" id="ARBA00023125"/>
    </source>
</evidence>
<evidence type="ECO:0000256" key="1">
    <source>
        <dbReference type="ARBA" id="ARBA00008857"/>
    </source>
</evidence>
<dbReference type="InterPro" id="IPR044068">
    <property type="entry name" value="CB"/>
</dbReference>
<evidence type="ECO:0000313" key="9">
    <source>
        <dbReference type="Proteomes" id="UP000434580"/>
    </source>
</evidence>
<dbReference type="Pfam" id="PF13495">
    <property type="entry name" value="Phage_int_SAM_4"/>
    <property type="match status" value="1"/>
</dbReference>
<keyword evidence="3 5" id="KW-0238">DNA-binding</keyword>
<gene>
    <name evidence="8" type="primary">xerD_2</name>
    <name evidence="8" type="ORF">DPBNPPHM_02349</name>
</gene>
<keyword evidence="2" id="KW-0229">DNA integration</keyword>
<proteinExistence type="inferred from homology"/>
<dbReference type="PANTHER" id="PTHR30349:SF64">
    <property type="entry name" value="PROPHAGE INTEGRASE INTD-RELATED"/>
    <property type="match status" value="1"/>
</dbReference>
<evidence type="ECO:0000313" key="8">
    <source>
        <dbReference type="EMBL" id="CAA0117880.1"/>
    </source>
</evidence>
<feature type="domain" description="Tyr recombinase" evidence="6">
    <location>
        <begin position="110"/>
        <end position="323"/>
    </location>
</feature>
<dbReference type="GO" id="GO:0015074">
    <property type="term" value="P:DNA integration"/>
    <property type="evidence" value="ECO:0007669"/>
    <property type="project" value="UniProtKB-KW"/>
</dbReference>
<evidence type="ECO:0000256" key="2">
    <source>
        <dbReference type="ARBA" id="ARBA00022908"/>
    </source>
</evidence>
<dbReference type="PROSITE" id="PS51898">
    <property type="entry name" value="TYR_RECOMBINASE"/>
    <property type="match status" value="1"/>
</dbReference>
<dbReference type="OrthoDB" id="9801717at2"/>
<dbReference type="GO" id="GO:0003677">
    <property type="term" value="F:DNA binding"/>
    <property type="evidence" value="ECO:0007669"/>
    <property type="project" value="UniProtKB-UniRule"/>
</dbReference>
<dbReference type="PANTHER" id="PTHR30349">
    <property type="entry name" value="PHAGE INTEGRASE-RELATED"/>
    <property type="match status" value="1"/>
</dbReference>
<accession>A0A5S9QI58</accession>
<dbReference type="PROSITE" id="PS51900">
    <property type="entry name" value="CB"/>
    <property type="match status" value="1"/>
</dbReference>
<dbReference type="NCBIfam" id="TIGR02249">
    <property type="entry name" value="integrase_gron"/>
    <property type="match status" value="1"/>
</dbReference>
<name>A0A5S9QI58_9GAMM</name>
<dbReference type="InterPro" id="IPR002104">
    <property type="entry name" value="Integrase_catalytic"/>
</dbReference>